<dbReference type="GeneID" id="36526786"/>
<sequence>MHSSPINDLACTGWRPSNVTNARHVTAISHAPCISYLYPGSFPPGFQFSPISVLFFSFLFFVLFSFRQCGQDADPETCNVWIRVTISSRVEDTTRWSDPVMYPNSNACSHVRTTTPQKMLNYGEGNEIGPRWLKIGRQLQLQYPRTHQNDPKSQLSGLVACHARKPGTIFLHDVETNTSTGSLRRRFTPVSTFRPI</sequence>
<gene>
    <name evidence="2" type="ORF">BDW47DRAFT_69262</name>
</gene>
<keyword evidence="3" id="KW-1185">Reference proteome</keyword>
<dbReference type="EMBL" id="KZ559168">
    <property type="protein sequence ID" value="PLB35043.1"/>
    <property type="molecule type" value="Genomic_DNA"/>
</dbReference>
<proteinExistence type="predicted"/>
<accession>A0A2I2F324</accession>
<keyword evidence="1" id="KW-0812">Transmembrane</keyword>
<keyword evidence="1" id="KW-0472">Membrane</keyword>
<keyword evidence="1" id="KW-1133">Transmembrane helix</keyword>
<feature type="transmembrane region" description="Helical" evidence="1">
    <location>
        <begin position="46"/>
        <end position="66"/>
    </location>
</feature>
<dbReference type="Proteomes" id="UP000234585">
    <property type="component" value="Unassembled WGS sequence"/>
</dbReference>
<organism evidence="2 3">
    <name type="scientific">Aspergillus candidus</name>
    <dbReference type="NCBI Taxonomy" id="41067"/>
    <lineage>
        <taxon>Eukaryota</taxon>
        <taxon>Fungi</taxon>
        <taxon>Dikarya</taxon>
        <taxon>Ascomycota</taxon>
        <taxon>Pezizomycotina</taxon>
        <taxon>Eurotiomycetes</taxon>
        <taxon>Eurotiomycetidae</taxon>
        <taxon>Eurotiales</taxon>
        <taxon>Aspergillaceae</taxon>
        <taxon>Aspergillus</taxon>
        <taxon>Aspergillus subgen. Circumdati</taxon>
    </lineage>
</organism>
<evidence type="ECO:0000256" key="1">
    <source>
        <dbReference type="SAM" id="Phobius"/>
    </source>
</evidence>
<dbReference type="RefSeq" id="XP_024669055.1">
    <property type="nucleotide sequence ID" value="XM_024819626.1"/>
</dbReference>
<evidence type="ECO:0000313" key="2">
    <source>
        <dbReference type="EMBL" id="PLB35043.1"/>
    </source>
</evidence>
<name>A0A2I2F324_ASPCN</name>
<reference evidence="2 3" key="1">
    <citation type="submission" date="2017-12" db="EMBL/GenBank/DDBJ databases">
        <authorList>
            <consortium name="DOE Joint Genome Institute"/>
            <person name="Haridas S."/>
            <person name="Kjaerbolling I."/>
            <person name="Vesth T.C."/>
            <person name="Frisvad J.C."/>
            <person name="Nybo J.L."/>
            <person name="Theobald S."/>
            <person name="Kuo A."/>
            <person name="Bowyer P."/>
            <person name="Matsuda Y."/>
            <person name="Mondo S."/>
            <person name="Lyhne E.K."/>
            <person name="Kogle M.E."/>
            <person name="Clum A."/>
            <person name="Lipzen A."/>
            <person name="Salamov A."/>
            <person name="Ngan C.Y."/>
            <person name="Daum C."/>
            <person name="Chiniquy J."/>
            <person name="Barry K."/>
            <person name="LaButti K."/>
            <person name="Simmons B.A."/>
            <person name="Magnuson J.K."/>
            <person name="Mortensen U.H."/>
            <person name="Larsen T.O."/>
            <person name="Grigoriev I.V."/>
            <person name="Baker S.E."/>
            <person name="Andersen M.R."/>
            <person name="Nordberg H.P."/>
            <person name="Cantor M.N."/>
            <person name="Hua S.X."/>
        </authorList>
    </citation>
    <scope>NUCLEOTIDE SEQUENCE [LARGE SCALE GENOMIC DNA]</scope>
    <source>
        <strain evidence="2 3">CBS 102.13</strain>
    </source>
</reference>
<dbReference type="AlphaFoldDB" id="A0A2I2F324"/>
<evidence type="ECO:0000313" key="3">
    <source>
        <dbReference type="Proteomes" id="UP000234585"/>
    </source>
</evidence>
<protein>
    <submittedName>
        <fullName evidence="2">Uncharacterized protein</fullName>
    </submittedName>
</protein>